<dbReference type="SUPFAM" id="SSF53067">
    <property type="entry name" value="Actin-like ATPase domain"/>
    <property type="match status" value="2"/>
</dbReference>
<dbReference type="InterPro" id="IPR003494">
    <property type="entry name" value="SHS2_FtsA"/>
</dbReference>
<dbReference type="PIRSF" id="PIRSF003101">
    <property type="entry name" value="FtsA"/>
    <property type="match status" value="1"/>
</dbReference>
<feature type="domain" description="SHS2" evidence="7">
    <location>
        <begin position="10"/>
        <end position="196"/>
    </location>
</feature>
<keyword evidence="3 5" id="KW-0472">Membrane</keyword>
<comment type="similarity">
    <text evidence="5 6">Belongs to the FtsA/MreB family.</text>
</comment>
<dbReference type="Gene3D" id="3.30.1490.110">
    <property type="match status" value="1"/>
</dbReference>
<comment type="caution">
    <text evidence="8">The sequence shown here is derived from an EMBL/GenBank/DDBJ whole genome shotgun (WGS) entry which is preliminary data.</text>
</comment>
<comment type="function">
    <text evidence="5 6">Cell division protein that is involved in the assembly of the Z ring. May serve as a membrane anchor for the Z ring.</text>
</comment>
<dbReference type="GO" id="GO:0032153">
    <property type="term" value="C:cell division site"/>
    <property type="evidence" value="ECO:0007669"/>
    <property type="project" value="UniProtKB-UniRule"/>
</dbReference>
<dbReference type="InterPro" id="IPR020823">
    <property type="entry name" value="Cell_div_FtsA"/>
</dbReference>
<dbReference type="EMBL" id="RJVO01000001">
    <property type="protein sequence ID" value="ROH93416.1"/>
    <property type="molecule type" value="Genomic_DNA"/>
</dbReference>
<dbReference type="InterPro" id="IPR043129">
    <property type="entry name" value="ATPase_NBD"/>
</dbReference>
<evidence type="ECO:0000256" key="4">
    <source>
        <dbReference type="ARBA" id="ARBA00023306"/>
    </source>
</evidence>
<keyword evidence="4 5" id="KW-0131">Cell cycle</keyword>
<evidence type="ECO:0000313" key="8">
    <source>
        <dbReference type="EMBL" id="ROH93416.1"/>
    </source>
</evidence>
<name>A0A3N0VKX4_9GAMM</name>
<evidence type="ECO:0000256" key="6">
    <source>
        <dbReference type="PIRNR" id="PIRNR003101"/>
    </source>
</evidence>
<organism evidence="8 9">
    <name type="scientific">Stagnimonas aquatica</name>
    <dbReference type="NCBI Taxonomy" id="2689987"/>
    <lineage>
        <taxon>Bacteria</taxon>
        <taxon>Pseudomonadati</taxon>
        <taxon>Pseudomonadota</taxon>
        <taxon>Gammaproteobacteria</taxon>
        <taxon>Nevskiales</taxon>
        <taxon>Nevskiaceae</taxon>
        <taxon>Stagnimonas</taxon>
    </lineage>
</organism>
<dbReference type="PANTHER" id="PTHR32432:SF4">
    <property type="entry name" value="CELL DIVISION PROTEIN FTSA"/>
    <property type="match status" value="1"/>
</dbReference>
<sequence length="411" mass="43513">MSRRPEPSYLFALDVGTSKVAALVGEVSPEGKLQVVGIGQQAARGLKKGVVTNIDATVQAIQRAVENAEHMANCRARMAHVAITGAHIKSQTKSGVVAIKHREVSHKDVDSVIENGSAVPVPADQQILHVLPQEFIVDGQEGIQDPVGMSAVRLDVNVHIVTGSVSAAQNLQKCVEKCGLAVEKLVISHLASADAVLTEDEKDLGICCIDIGGGTSDIAVYQGGAIRHTAVLPIAGDQVTNDIAVAFRTPTQNAEDIKVHYGCAQPWMVQAEEVIEAPSVGENPPRAFSRHMLAEVIRPRYEELFRYVAKELHRADMFGRIPGGVVLTGGSAQMPGVVELAEEVLEVPVRLGLPHGVEGIEAASRDPGLATGVGLLLYAKRMKPELARGAVGGGDGGDVLSRVKAWFKGSF</sequence>
<dbReference type="HAMAP" id="MF_02033">
    <property type="entry name" value="FtsA"/>
    <property type="match status" value="1"/>
</dbReference>
<gene>
    <name evidence="5 8" type="primary">ftsA</name>
    <name evidence="8" type="ORF">ED208_02535</name>
</gene>
<protein>
    <recommendedName>
        <fullName evidence="5 6">Cell division protein FtsA</fullName>
    </recommendedName>
</protein>
<dbReference type="FunFam" id="3.30.1490.110:FF:000001">
    <property type="entry name" value="Cell division protein FtsA"/>
    <property type="match status" value="1"/>
</dbReference>
<evidence type="ECO:0000256" key="1">
    <source>
        <dbReference type="ARBA" id="ARBA00022475"/>
    </source>
</evidence>
<dbReference type="CDD" id="cd24048">
    <property type="entry name" value="ASKHA_NBD_FtsA"/>
    <property type="match status" value="1"/>
</dbReference>
<evidence type="ECO:0000313" key="9">
    <source>
        <dbReference type="Proteomes" id="UP000282106"/>
    </source>
</evidence>
<dbReference type="Proteomes" id="UP000282106">
    <property type="component" value="Unassembled WGS sequence"/>
</dbReference>
<dbReference type="AlphaFoldDB" id="A0A3N0VKX4"/>
<dbReference type="SMART" id="SM00842">
    <property type="entry name" value="FtsA"/>
    <property type="match status" value="1"/>
</dbReference>
<keyword evidence="9" id="KW-1185">Reference proteome</keyword>
<dbReference type="Gene3D" id="3.30.420.40">
    <property type="match status" value="1"/>
</dbReference>
<dbReference type="InterPro" id="IPR050696">
    <property type="entry name" value="FtsA/MreB"/>
</dbReference>
<dbReference type="Pfam" id="PF02491">
    <property type="entry name" value="SHS2_FTSA"/>
    <property type="match status" value="1"/>
</dbReference>
<keyword evidence="1 5" id="KW-1003">Cell membrane</keyword>
<keyword evidence="2 5" id="KW-0132">Cell division</keyword>
<dbReference type="NCBIfam" id="TIGR01174">
    <property type="entry name" value="ftsA"/>
    <property type="match status" value="1"/>
</dbReference>
<dbReference type="Pfam" id="PF14450">
    <property type="entry name" value="FtsA"/>
    <property type="match status" value="2"/>
</dbReference>
<dbReference type="PANTHER" id="PTHR32432">
    <property type="entry name" value="CELL DIVISION PROTEIN FTSA-RELATED"/>
    <property type="match status" value="1"/>
</dbReference>
<reference evidence="8 9" key="1">
    <citation type="submission" date="2018-10" db="EMBL/GenBank/DDBJ databases">
        <authorList>
            <person name="Chen W.-M."/>
        </authorList>
    </citation>
    <scope>NUCLEOTIDE SEQUENCE [LARGE SCALE GENOMIC DNA]</scope>
    <source>
        <strain evidence="8 9">THS-13</strain>
    </source>
</reference>
<dbReference type="RefSeq" id="WP_123210271.1">
    <property type="nucleotide sequence ID" value="NZ_RJVO01000001.1"/>
</dbReference>
<dbReference type="InParanoid" id="A0A3N0VKX4"/>
<evidence type="ECO:0000259" key="7">
    <source>
        <dbReference type="SMART" id="SM00842"/>
    </source>
</evidence>
<comment type="subunit">
    <text evidence="5">Self-interacts. Interacts with FtsZ.</text>
</comment>
<dbReference type="FunCoup" id="A0A3N0VKX4">
    <property type="interactions" value="238"/>
</dbReference>
<proteinExistence type="inferred from homology"/>
<evidence type="ECO:0000256" key="5">
    <source>
        <dbReference type="HAMAP-Rule" id="MF_02033"/>
    </source>
</evidence>
<accession>A0A3N0VKX4</accession>
<evidence type="ECO:0000256" key="2">
    <source>
        <dbReference type="ARBA" id="ARBA00022618"/>
    </source>
</evidence>
<dbReference type="GO" id="GO:0043093">
    <property type="term" value="P:FtsZ-dependent cytokinesis"/>
    <property type="evidence" value="ECO:0007669"/>
    <property type="project" value="UniProtKB-UniRule"/>
</dbReference>
<dbReference type="GO" id="GO:0009898">
    <property type="term" value="C:cytoplasmic side of plasma membrane"/>
    <property type="evidence" value="ECO:0007669"/>
    <property type="project" value="UniProtKB-UniRule"/>
</dbReference>
<evidence type="ECO:0000256" key="3">
    <source>
        <dbReference type="ARBA" id="ARBA00023136"/>
    </source>
</evidence>
<comment type="subcellular location">
    <subcellularLocation>
        <location evidence="5">Cell membrane</location>
        <topology evidence="5">Peripheral membrane protein</topology>
        <orientation evidence="5">Cytoplasmic side</orientation>
    </subcellularLocation>
    <text evidence="5">Localizes to the Z ring in an FtsZ-dependent manner. Targeted to the membrane through a conserved C-terminal amphipathic helix.</text>
</comment>
<dbReference type="NCBIfam" id="NF007009">
    <property type="entry name" value="PRK09472.1"/>
    <property type="match status" value="1"/>
</dbReference>